<evidence type="ECO:0000256" key="7">
    <source>
        <dbReference type="SAM" id="Phobius"/>
    </source>
</evidence>
<protein>
    <submittedName>
        <fullName evidence="9">GAF domain-containing protein</fullName>
    </submittedName>
</protein>
<evidence type="ECO:0000259" key="8">
    <source>
        <dbReference type="PROSITE" id="PS50885"/>
    </source>
</evidence>
<organism evidence="9 10">
    <name type="scientific">Candidatus Desulfolinea nitratireducens</name>
    <dbReference type="NCBI Taxonomy" id="2841698"/>
    <lineage>
        <taxon>Bacteria</taxon>
        <taxon>Bacillati</taxon>
        <taxon>Chloroflexota</taxon>
        <taxon>Anaerolineae</taxon>
        <taxon>Anaerolineales</taxon>
        <taxon>Anaerolineales incertae sedis</taxon>
        <taxon>Candidatus Desulfolinea</taxon>
    </lineage>
</organism>
<dbReference type="InterPro" id="IPR029151">
    <property type="entry name" value="Sensor-like_sf"/>
</dbReference>
<dbReference type="SUPFAM" id="SSF158472">
    <property type="entry name" value="HAMP domain-like"/>
    <property type="match status" value="1"/>
</dbReference>
<proteinExistence type="predicted"/>
<dbReference type="PANTHER" id="PTHR10166">
    <property type="entry name" value="VOLTAGE-DEPENDENT CALCIUM CHANNEL SUBUNIT ALPHA-2/DELTA-RELATED"/>
    <property type="match status" value="1"/>
</dbReference>
<evidence type="ECO:0000256" key="3">
    <source>
        <dbReference type="ARBA" id="ARBA00022692"/>
    </source>
</evidence>
<evidence type="ECO:0000256" key="2">
    <source>
        <dbReference type="ARBA" id="ARBA00022475"/>
    </source>
</evidence>
<dbReference type="GO" id="GO:0007165">
    <property type="term" value="P:signal transduction"/>
    <property type="evidence" value="ECO:0007669"/>
    <property type="project" value="InterPro"/>
</dbReference>
<dbReference type="CDD" id="cd12913">
    <property type="entry name" value="PDC1_MCP_like"/>
    <property type="match status" value="1"/>
</dbReference>
<dbReference type="InterPro" id="IPR003018">
    <property type="entry name" value="GAF"/>
</dbReference>
<dbReference type="InterPro" id="IPR003660">
    <property type="entry name" value="HAMP_dom"/>
</dbReference>
<comment type="caution">
    <text evidence="9">The sequence shown here is derived from an EMBL/GenBank/DDBJ whole genome shotgun (WGS) entry which is preliminary data.</text>
</comment>
<feature type="region of interest" description="Disordered" evidence="6">
    <location>
        <begin position="1"/>
        <end position="23"/>
    </location>
</feature>
<dbReference type="SMART" id="SM00065">
    <property type="entry name" value="GAF"/>
    <property type="match status" value="1"/>
</dbReference>
<dbReference type="EMBL" id="JACNJN010000114">
    <property type="protein sequence ID" value="MBC8335576.1"/>
    <property type="molecule type" value="Genomic_DNA"/>
</dbReference>
<dbReference type="InterPro" id="IPR033479">
    <property type="entry name" value="dCache_1"/>
</dbReference>
<dbReference type="GO" id="GO:0005886">
    <property type="term" value="C:plasma membrane"/>
    <property type="evidence" value="ECO:0007669"/>
    <property type="project" value="UniProtKB-SubCell"/>
</dbReference>
<dbReference type="Pfam" id="PF13185">
    <property type="entry name" value="GAF_2"/>
    <property type="match status" value="1"/>
</dbReference>
<feature type="transmembrane region" description="Helical" evidence="7">
    <location>
        <begin position="27"/>
        <end position="47"/>
    </location>
</feature>
<dbReference type="Gene3D" id="3.30.450.20">
    <property type="entry name" value="PAS domain"/>
    <property type="match status" value="1"/>
</dbReference>
<keyword evidence="5 7" id="KW-0472">Membrane</keyword>
<sequence>MNLESGNPIKEITSQRQPRRSSLRGRIALSTTLTAVLAAIAVGYFLITSNNETQQFLGDQIQNAEKDKTENQIAALASGEAQIINDFFTEIDRQVNATANYAANLLSQDTAIAGTNYWDASEELNRIQGGGWDNSNSDPASIFAPSTFQLTTKTVTIANAVSHLDFFVPDIVENNANILAVYFGNYDGYTSYYPNIDLATLVPPEFDPSKRPWFLQAENSLSNDLIQVIWSEPYVDAAQHGMVVTSSVPVIDKSGKFHGVVGADVKLETITTQVLNIKIGQTGYAFLSDSSNNIIAMPDLGYSNFGILREETLEGEESQLASLKQGPQDLQSQFQDMASGNTGQIRAQINEVEHYMAYAPVSSTGYSLGVIVPAAEMETAYREAQAMVAENNQQSQIFGLLMLIAIVIGAMVISFGVSRVLTTPLNQLRTAAIQFSKGDLEVNIPKISVEEVHVLAEAFKGMTAQLKEMLGSLEERVVERTTELEEASEQSQRRAVQFEAIAQVARSISTSQNSETLLPNITEVISQNFGFYHVGVFLLDESKEFAVLRAANSPGGKEMLERNHQLKVGETGIVGFVTSRGKARIALDTGQDNIYFDNPDLPNTRSEMALPMFVGNQIIGALDVQSVEPNAFSQEDIDTLSTLADQVSIAINNARLYEEARYALAQSVLVSQQGTILGWDQFKLSENLAGLRRRKGKVTLLKEPIAKDDLNDVEMLNLPIILRGQKIGEIKIQGGGKRPWTQDELDIATAIIERAAITMENARLLSESQRRASKEQVIGDISSNIGAASINIRNVLQTAVEELGRVIPGADVVIQLTDKDQA</sequence>
<evidence type="ECO:0000256" key="4">
    <source>
        <dbReference type="ARBA" id="ARBA00022989"/>
    </source>
</evidence>
<feature type="domain" description="HAMP" evidence="8">
    <location>
        <begin position="419"/>
        <end position="471"/>
    </location>
</feature>
<evidence type="ECO:0000256" key="1">
    <source>
        <dbReference type="ARBA" id="ARBA00004651"/>
    </source>
</evidence>
<comment type="subcellular location">
    <subcellularLocation>
        <location evidence="1">Cell membrane</location>
        <topology evidence="1">Multi-pass membrane protein</topology>
    </subcellularLocation>
</comment>
<dbReference type="Gene3D" id="3.30.450.40">
    <property type="match status" value="2"/>
</dbReference>
<dbReference type="PANTHER" id="PTHR10166:SF37">
    <property type="entry name" value="STOLID, ISOFORM H"/>
    <property type="match status" value="1"/>
</dbReference>
<dbReference type="Proteomes" id="UP000614469">
    <property type="component" value="Unassembled WGS sequence"/>
</dbReference>
<keyword evidence="4 7" id="KW-1133">Transmembrane helix</keyword>
<evidence type="ECO:0000256" key="6">
    <source>
        <dbReference type="SAM" id="MobiDB-lite"/>
    </source>
</evidence>
<dbReference type="PROSITE" id="PS50885">
    <property type="entry name" value="HAMP"/>
    <property type="match status" value="1"/>
</dbReference>
<dbReference type="SUPFAM" id="SSF55781">
    <property type="entry name" value="GAF domain-like"/>
    <property type="match status" value="2"/>
</dbReference>
<dbReference type="InterPro" id="IPR029016">
    <property type="entry name" value="GAF-like_dom_sf"/>
</dbReference>
<dbReference type="CDD" id="cd12912">
    <property type="entry name" value="PDC2_MCP_like"/>
    <property type="match status" value="1"/>
</dbReference>
<dbReference type="Pfam" id="PF00672">
    <property type="entry name" value="HAMP"/>
    <property type="match status" value="1"/>
</dbReference>
<dbReference type="CDD" id="cd06225">
    <property type="entry name" value="HAMP"/>
    <property type="match status" value="1"/>
</dbReference>
<accession>A0A8J6TET6</accession>
<reference evidence="9 10" key="1">
    <citation type="submission" date="2020-08" db="EMBL/GenBank/DDBJ databases">
        <title>Bridging the membrane lipid divide: bacteria of the FCB group superphylum have the potential to synthesize archaeal ether lipids.</title>
        <authorList>
            <person name="Villanueva L."/>
            <person name="Von Meijenfeldt F.A.B."/>
            <person name="Westbye A.B."/>
            <person name="Yadav S."/>
            <person name="Hopmans E.C."/>
            <person name="Dutilh B.E."/>
            <person name="Sinninghe Damste J.S."/>
        </authorList>
    </citation>
    <scope>NUCLEOTIDE SEQUENCE [LARGE SCALE GENOMIC DNA]</scope>
    <source>
        <strain evidence="9">NIOZ-UU36</strain>
    </source>
</reference>
<dbReference type="SMART" id="SM00304">
    <property type="entry name" value="HAMP"/>
    <property type="match status" value="1"/>
</dbReference>
<gene>
    <name evidence="9" type="ORF">H8E29_09940</name>
</gene>
<dbReference type="SUPFAM" id="SSF103190">
    <property type="entry name" value="Sensory domain-like"/>
    <property type="match status" value="1"/>
</dbReference>
<evidence type="ECO:0000313" key="10">
    <source>
        <dbReference type="Proteomes" id="UP000614469"/>
    </source>
</evidence>
<dbReference type="InterPro" id="IPR051173">
    <property type="entry name" value="Ca_channel_alpha-2/delta"/>
</dbReference>
<dbReference type="Pfam" id="PF02743">
    <property type="entry name" value="dCache_1"/>
    <property type="match status" value="1"/>
</dbReference>
<feature type="transmembrane region" description="Helical" evidence="7">
    <location>
        <begin position="397"/>
        <end position="421"/>
    </location>
</feature>
<evidence type="ECO:0000256" key="5">
    <source>
        <dbReference type="ARBA" id="ARBA00023136"/>
    </source>
</evidence>
<dbReference type="AlphaFoldDB" id="A0A8J6TET6"/>
<keyword evidence="2" id="KW-1003">Cell membrane</keyword>
<keyword evidence="3 7" id="KW-0812">Transmembrane</keyword>
<dbReference type="Gene3D" id="6.10.340.10">
    <property type="match status" value="1"/>
</dbReference>
<name>A0A8J6TET6_9CHLR</name>
<evidence type="ECO:0000313" key="9">
    <source>
        <dbReference type="EMBL" id="MBC8335576.1"/>
    </source>
</evidence>